<dbReference type="AlphaFoldDB" id="A0AAR5PC77"/>
<evidence type="ECO:0000259" key="10">
    <source>
        <dbReference type="SMART" id="SM00382"/>
    </source>
</evidence>
<dbReference type="GO" id="GO:0006260">
    <property type="term" value="P:DNA replication"/>
    <property type="evidence" value="ECO:0007669"/>
    <property type="project" value="UniProtKB-KW"/>
</dbReference>
<dbReference type="PANTHER" id="PTHR46765">
    <property type="entry name" value="P-LOOP CONTAINING NUCLEOSIDE TRIPHOSPHATE HYDROLASES SUPERFAMILY PROTEIN"/>
    <property type="match status" value="1"/>
</dbReference>
<dbReference type="GO" id="GO:0003677">
    <property type="term" value="F:DNA binding"/>
    <property type="evidence" value="ECO:0007669"/>
    <property type="project" value="UniProtKB-KW"/>
</dbReference>
<keyword evidence="2" id="KW-0235">DNA replication</keyword>
<proteinExistence type="inferred from homology"/>
<organism evidence="11 12">
    <name type="scientific">Dendroctonus ponderosae</name>
    <name type="common">Mountain pine beetle</name>
    <dbReference type="NCBI Taxonomy" id="77166"/>
    <lineage>
        <taxon>Eukaryota</taxon>
        <taxon>Metazoa</taxon>
        <taxon>Ecdysozoa</taxon>
        <taxon>Arthropoda</taxon>
        <taxon>Hexapoda</taxon>
        <taxon>Insecta</taxon>
        <taxon>Pterygota</taxon>
        <taxon>Neoptera</taxon>
        <taxon>Endopterygota</taxon>
        <taxon>Coleoptera</taxon>
        <taxon>Polyphaga</taxon>
        <taxon>Cucujiformia</taxon>
        <taxon>Curculionidae</taxon>
        <taxon>Scolytinae</taxon>
        <taxon>Dendroctonus</taxon>
    </lineage>
</organism>
<dbReference type="InterPro" id="IPR003593">
    <property type="entry name" value="AAA+_ATPase"/>
</dbReference>
<feature type="region of interest" description="Disordered" evidence="9">
    <location>
        <begin position="787"/>
        <end position="813"/>
    </location>
</feature>
<protein>
    <recommendedName>
        <fullName evidence="10">AAA+ ATPase domain-containing protein</fullName>
    </recommendedName>
</protein>
<dbReference type="CDD" id="cd18140">
    <property type="entry name" value="HLD_clamp_RFC"/>
    <property type="match status" value="1"/>
</dbReference>
<dbReference type="EnsemblMetazoa" id="XM_019903109.1">
    <property type="protein sequence ID" value="XP_019758668.1"/>
    <property type="gene ID" value="LOC109536752"/>
</dbReference>
<dbReference type="Gene3D" id="3.40.50.300">
    <property type="entry name" value="P-loop containing nucleotide triphosphate hydrolases"/>
    <property type="match status" value="1"/>
</dbReference>
<evidence type="ECO:0000256" key="5">
    <source>
        <dbReference type="ARBA" id="ARBA00023125"/>
    </source>
</evidence>
<dbReference type="PANTHER" id="PTHR46765:SF1">
    <property type="entry name" value="P-LOOP CONTAINING NUCLEOSIDE TRIPHOSPHATE HYDROLASES SUPERFAMILY PROTEIN"/>
    <property type="match status" value="1"/>
</dbReference>
<keyword evidence="4" id="KW-0067">ATP-binding</keyword>
<comment type="subcellular location">
    <subcellularLocation>
        <location evidence="1">Nucleus</location>
    </subcellularLocation>
</comment>
<reference evidence="11" key="2">
    <citation type="submission" date="2024-08" db="UniProtKB">
        <authorList>
            <consortium name="EnsemblMetazoa"/>
        </authorList>
    </citation>
    <scope>IDENTIFICATION</scope>
</reference>
<dbReference type="GO" id="GO:0005524">
    <property type="term" value="F:ATP binding"/>
    <property type="evidence" value="ECO:0007669"/>
    <property type="project" value="UniProtKB-KW"/>
</dbReference>
<dbReference type="InterPro" id="IPR003959">
    <property type="entry name" value="ATPase_AAA_core"/>
</dbReference>
<keyword evidence="7" id="KW-0131">Cell cycle</keyword>
<keyword evidence="5" id="KW-0238">DNA-binding</keyword>
<name>A0AAR5PC77_DENPD</name>
<evidence type="ECO:0000256" key="6">
    <source>
        <dbReference type="ARBA" id="ARBA00023242"/>
    </source>
</evidence>
<dbReference type="Pfam" id="PF00004">
    <property type="entry name" value="AAA"/>
    <property type="match status" value="1"/>
</dbReference>
<evidence type="ECO:0000313" key="11">
    <source>
        <dbReference type="EnsemblMetazoa" id="XP_019758668.1"/>
    </source>
</evidence>
<evidence type="ECO:0000256" key="1">
    <source>
        <dbReference type="ARBA" id="ARBA00004123"/>
    </source>
</evidence>
<dbReference type="Gene3D" id="1.10.8.60">
    <property type="match status" value="1"/>
</dbReference>
<dbReference type="GO" id="GO:0016887">
    <property type="term" value="F:ATP hydrolysis activity"/>
    <property type="evidence" value="ECO:0007669"/>
    <property type="project" value="InterPro"/>
</dbReference>
<evidence type="ECO:0000313" key="12">
    <source>
        <dbReference type="Proteomes" id="UP000019118"/>
    </source>
</evidence>
<dbReference type="SMART" id="SM00382">
    <property type="entry name" value="AAA"/>
    <property type="match status" value="1"/>
</dbReference>
<evidence type="ECO:0000256" key="7">
    <source>
        <dbReference type="ARBA" id="ARBA00023306"/>
    </source>
</evidence>
<evidence type="ECO:0000256" key="2">
    <source>
        <dbReference type="ARBA" id="ARBA00022705"/>
    </source>
</evidence>
<dbReference type="InterPro" id="IPR053016">
    <property type="entry name" value="CTF18-RFC_complex"/>
</dbReference>
<dbReference type="CDD" id="cd00009">
    <property type="entry name" value="AAA"/>
    <property type="match status" value="1"/>
</dbReference>
<keyword evidence="12" id="KW-1185">Reference proteome</keyword>
<dbReference type="InterPro" id="IPR047854">
    <property type="entry name" value="RFC_lid"/>
</dbReference>
<reference evidence="12" key="1">
    <citation type="journal article" date="2013" name="Genome Biol.">
        <title>Draft genome of the mountain pine beetle, Dendroctonus ponderosae Hopkins, a major forest pest.</title>
        <authorList>
            <person name="Keeling C.I."/>
            <person name="Yuen M.M."/>
            <person name="Liao N.Y."/>
            <person name="Docking T.R."/>
            <person name="Chan S.K."/>
            <person name="Taylor G.A."/>
            <person name="Palmquist D.L."/>
            <person name="Jackman S.D."/>
            <person name="Nguyen A."/>
            <person name="Li M."/>
            <person name="Henderson H."/>
            <person name="Janes J.K."/>
            <person name="Zhao Y."/>
            <person name="Pandoh P."/>
            <person name="Moore R."/>
            <person name="Sperling F.A."/>
            <person name="Huber D.P."/>
            <person name="Birol I."/>
            <person name="Jones S.J."/>
            <person name="Bohlmann J."/>
        </authorList>
    </citation>
    <scope>NUCLEOTIDE SEQUENCE</scope>
</reference>
<feature type="region of interest" description="Disordered" evidence="9">
    <location>
        <begin position="23"/>
        <end position="90"/>
    </location>
</feature>
<dbReference type="Proteomes" id="UP000019118">
    <property type="component" value="Unassembled WGS sequence"/>
</dbReference>
<evidence type="ECO:0000256" key="3">
    <source>
        <dbReference type="ARBA" id="ARBA00022741"/>
    </source>
</evidence>
<feature type="compositionally biased region" description="Polar residues" evidence="9">
    <location>
        <begin position="49"/>
        <end position="73"/>
    </location>
</feature>
<dbReference type="GO" id="GO:0005634">
    <property type="term" value="C:nucleus"/>
    <property type="evidence" value="ECO:0007669"/>
    <property type="project" value="UniProtKB-SubCell"/>
</dbReference>
<keyword evidence="6" id="KW-0539">Nucleus</keyword>
<evidence type="ECO:0000256" key="8">
    <source>
        <dbReference type="ARBA" id="ARBA00043975"/>
    </source>
</evidence>
<feature type="domain" description="AAA+ ATPase" evidence="10">
    <location>
        <begin position="318"/>
        <end position="480"/>
    </location>
</feature>
<accession>A0AAR5PC77</accession>
<comment type="similarity">
    <text evidence="8">Belongs to the activator 1 small subunits family. CTF18 subfamily.</text>
</comment>
<evidence type="ECO:0000256" key="9">
    <source>
        <dbReference type="SAM" id="MobiDB-lite"/>
    </source>
</evidence>
<dbReference type="SUPFAM" id="SSF52540">
    <property type="entry name" value="P-loop containing nucleoside triphosphate hydrolases"/>
    <property type="match status" value="1"/>
</dbReference>
<evidence type="ECO:0000256" key="4">
    <source>
        <dbReference type="ARBA" id="ARBA00022840"/>
    </source>
</evidence>
<dbReference type="FunFam" id="3.40.50.300:FF:001083">
    <property type="entry name" value="Chromosome transmission fidelity factor 18"/>
    <property type="match status" value="1"/>
</dbReference>
<dbReference type="InterPro" id="IPR027417">
    <property type="entry name" value="P-loop_NTPase"/>
</dbReference>
<keyword evidence="3" id="KW-0547">Nucleotide-binding</keyword>
<sequence>MDEFPNPDEEFELMYGDELDLLNEQDFEGPPGTKPLAAPAARRSLNFELPTSSQGNLNQSDHASVEASSSKTSHPPDLTISTPPPSARKRLADDLFGDISDLDNLPAPKRLKAETNAQEDLDLIELILQKRNEYQKSHSTALTVSTASTKLLKNSERDKRNLSGSLPKFPFIKVKTFEGQSVYVRFHSEDFEKNDTERMLKTCSDKGVMGDGFQDIWSEAEKLLLKEKSLDPASSNNMNTPSSSEEQLWVDMYKPKKYLELLSDEGTNRTMLKWMKLWDKIVFNRHPKIKVRPQMEDGKKFFRFNELNTNLDEHGRPHFKVALLCGPPGLGKTTLAHMVAKHAGYHVVEINASDDRSTEAFRTTLENATQMRSVVDQQKRPNCIVFDEIDGAPPASIDLLVKFVTGTAPLRAKKGKSKEKTQQILKRPIICICNDVYVPALRPLRQISFVVNFPQTSSARLAERLMEIARRQHVKTDVGTMVALAEKSNHDVRSCLSVLHFYKAQNKSIGLTDIYKSSVGAKDMQKGLFSVWSEIFEIKRTRKPSGGSHVQSAKERMQNILKMISLFGDQERLAQGVYENFGRAHQKDRSIEATSCGLDWFCFNDILTKQIYSDQNYSLTGYLNYAFVVWHFVFASTQKAKLSYPSAGYEFRVKETRQKAIIAEVLRGMAPSVRCYNSSQPLLLDLLPLMYRIITPPLRPVSLHLYTEKERCTLLKVASIMADYNLTYLQERKADGAYEFKLEPDIEDVVIFRKETGRKNRISYANRQLIGREVEMEKMRRLEAQIAKNSSEMPAKSRQEKQPTPKAAPSDRLPNHLRKLEFSVATRTCRSHKVVFFDSSMLALLQKISTFVYTSQ</sequence>